<dbReference type="Pfam" id="PF07728">
    <property type="entry name" value="AAA_5"/>
    <property type="match status" value="1"/>
</dbReference>
<evidence type="ECO:0000313" key="3">
    <source>
        <dbReference type="Proteomes" id="UP001597475"/>
    </source>
</evidence>
<dbReference type="InterPro" id="IPR050764">
    <property type="entry name" value="CbbQ/NirQ/NorQ/GpvN"/>
</dbReference>
<feature type="domain" description="ATPase dynein-related AAA" evidence="1">
    <location>
        <begin position="25"/>
        <end position="120"/>
    </location>
</feature>
<name>A0ABW5P487_9DEIO</name>
<keyword evidence="2" id="KW-0547">Nucleotide-binding</keyword>
<accession>A0ABW5P487</accession>
<dbReference type="GO" id="GO:0005524">
    <property type="term" value="F:ATP binding"/>
    <property type="evidence" value="ECO:0007669"/>
    <property type="project" value="UniProtKB-KW"/>
</dbReference>
<organism evidence="2 3">
    <name type="scientific">Deinococcus taklimakanensis</name>
    <dbReference type="NCBI Taxonomy" id="536443"/>
    <lineage>
        <taxon>Bacteria</taxon>
        <taxon>Thermotogati</taxon>
        <taxon>Deinococcota</taxon>
        <taxon>Deinococci</taxon>
        <taxon>Deinococcales</taxon>
        <taxon>Deinococcaceae</taxon>
        <taxon>Deinococcus</taxon>
    </lineage>
</organism>
<dbReference type="InterPro" id="IPR011704">
    <property type="entry name" value="ATPase_dyneun-rel_AAA"/>
</dbReference>
<dbReference type="SUPFAM" id="SSF52540">
    <property type="entry name" value="P-loop containing nucleoside triphosphate hydrolases"/>
    <property type="match status" value="1"/>
</dbReference>
<evidence type="ECO:0000313" key="2">
    <source>
        <dbReference type="EMBL" id="MFD2609975.1"/>
    </source>
</evidence>
<sequence>MSLTPAELQTYLSALVAQGLKLSTMIWGPPGVGKSSIVAQIAAARGLDFVDVRLSQLAPTDLRGLPVPEGDGQGSGVSKWYPPEFLPRAGQGILFLDEVNMAPPTMQGMAQQLILDRRVGSYELPDGWFVWAAGNRKEDRASVFDMPAPLANRFLHLTVRADFDSWRAYALGRNLHEHVVAFLTFRPELLWRLDPQQPAWPSPRSWEMASRLHRAGLDASPAIGEAAGAEFGAFVRLYEQLPDLGLVLTGQGAGLRLPDEPSVRYAAVVGLAARAATADEAYHAFTWLSGSAGPEWLQLYVATLVSKFQAIGQLADLAELLGRDERLAALVQGTLAMTEG</sequence>
<proteinExistence type="predicted"/>
<keyword evidence="2" id="KW-0067">ATP-binding</keyword>
<keyword evidence="3" id="KW-1185">Reference proteome</keyword>
<dbReference type="PANTHER" id="PTHR42759:SF1">
    <property type="entry name" value="MAGNESIUM-CHELATASE SUBUNIT CHLD"/>
    <property type="match status" value="1"/>
</dbReference>
<dbReference type="InterPro" id="IPR027417">
    <property type="entry name" value="P-loop_NTPase"/>
</dbReference>
<dbReference type="RefSeq" id="WP_386845771.1">
    <property type="nucleotide sequence ID" value="NZ_JBHUMK010000048.1"/>
</dbReference>
<dbReference type="CDD" id="cd00009">
    <property type="entry name" value="AAA"/>
    <property type="match status" value="1"/>
</dbReference>
<gene>
    <name evidence="2" type="ORF">ACFSR9_11090</name>
</gene>
<dbReference type="Proteomes" id="UP001597475">
    <property type="component" value="Unassembled WGS sequence"/>
</dbReference>
<dbReference type="EMBL" id="JBHUMK010000048">
    <property type="protein sequence ID" value="MFD2609975.1"/>
    <property type="molecule type" value="Genomic_DNA"/>
</dbReference>
<dbReference type="Gene3D" id="3.40.50.300">
    <property type="entry name" value="P-loop containing nucleotide triphosphate hydrolases"/>
    <property type="match status" value="1"/>
</dbReference>
<evidence type="ECO:0000259" key="1">
    <source>
        <dbReference type="Pfam" id="PF07728"/>
    </source>
</evidence>
<protein>
    <submittedName>
        <fullName evidence="2">ATP-binding protein</fullName>
    </submittedName>
</protein>
<dbReference type="PANTHER" id="PTHR42759">
    <property type="entry name" value="MOXR FAMILY PROTEIN"/>
    <property type="match status" value="1"/>
</dbReference>
<comment type="caution">
    <text evidence="2">The sequence shown here is derived from an EMBL/GenBank/DDBJ whole genome shotgun (WGS) entry which is preliminary data.</text>
</comment>
<reference evidence="3" key="1">
    <citation type="journal article" date="2019" name="Int. J. Syst. Evol. Microbiol.">
        <title>The Global Catalogue of Microorganisms (GCM) 10K type strain sequencing project: providing services to taxonomists for standard genome sequencing and annotation.</title>
        <authorList>
            <consortium name="The Broad Institute Genomics Platform"/>
            <consortium name="The Broad Institute Genome Sequencing Center for Infectious Disease"/>
            <person name="Wu L."/>
            <person name="Ma J."/>
        </authorList>
    </citation>
    <scope>NUCLEOTIDE SEQUENCE [LARGE SCALE GENOMIC DNA]</scope>
    <source>
        <strain evidence="3">KCTC 33842</strain>
    </source>
</reference>